<dbReference type="SMART" id="SM00644">
    <property type="entry name" value="Ami_2"/>
    <property type="match status" value="1"/>
</dbReference>
<dbReference type="InterPro" id="IPR036505">
    <property type="entry name" value="Amidase/PGRP_sf"/>
</dbReference>
<feature type="domain" description="Peptidoglycan recognition protein family" evidence="7">
    <location>
        <begin position="5"/>
        <end position="147"/>
    </location>
</feature>
<proteinExistence type="inferred from homology"/>
<dbReference type="GO" id="GO:0045087">
    <property type="term" value="P:innate immune response"/>
    <property type="evidence" value="ECO:0007669"/>
    <property type="project" value="UniProtKB-KW"/>
</dbReference>
<evidence type="ECO:0000256" key="3">
    <source>
        <dbReference type="ARBA" id="ARBA00022729"/>
    </source>
</evidence>
<dbReference type="FunFam" id="3.40.80.10:FF:000001">
    <property type="entry name" value="Peptidoglycan recognition protein 1"/>
    <property type="match status" value="1"/>
</dbReference>
<accession>A0A667XF79</accession>
<dbReference type="InParanoid" id="A0A667XF79"/>
<dbReference type="PIRSF" id="PIRSF037945">
    <property type="entry name" value="PGRPs"/>
    <property type="match status" value="1"/>
</dbReference>
<dbReference type="SUPFAM" id="SSF55846">
    <property type="entry name" value="N-acetylmuramoyl-L-alanine amidase-like"/>
    <property type="match status" value="1"/>
</dbReference>
<keyword evidence="4" id="KW-0391">Immunity</keyword>
<dbReference type="GeneTree" id="ENSGT00940000161006"/>
<protein>
    <submittedName>
        <fullName evidence="8">Peptidoglycan recognition protein 5</fullName>
    </submittedName>
</protein>
<dbReference type="GO" id="GO:0008745">
    <property type="term" value="F:N-acetylmuramoyl-L-alanine amidase activity"/>
    <property type="evidence" value="ECO:0007669"/>
    <property type="project" value="InterPro"/>
</dbReference>
<dbReference type="CDD" id="cd06583">
    <property type="entry name" value="PGRP"/>
    <property type="match status" value="1"/>
</dbReference>
<dbReference type="GO" id="GO:0008270">
    <property type="term" value="F:zinc ion binding"/>
    <property type="evidence" value="ECO:0007669"/>
    <property type="project" value="InterPro"/>
</dbReference>
<evidence type="ECO:0000313" key="8">
    <source>
        <dbReference type="Ensembl" id="ENSMMDP00005012718.1"/>
    </source>
</evidence>
<name>A0A667XF79_9TELE</name>
<organism evidence="8 9">
    <name type="scientific">Myripristis murdjan</name>
    <name type="common">pinecone soldierfish</name>
    <dbReference type="NCBI Taxonomy" id="586833"/>
    <lineage>
        <taxon>Eukaryota</taxon>
        <taxon>Metazoa</taxon>
        <taxon>Chordata</taxon>
        <taxon>Craniata</taxon>
        <taxon>Vertebrata</taxon>
        <taxon>Euteleostomi</taxon>
        <taxon>Actinopterygii</taxon>
        <taxon>Neopterygii</taxon>
        <taxon>Teleostei</taxon>
        <taxon>Neoteleostei</taxon>
        <taxon>Acanthomorphata</taxon>
        <taxon>Holocentriformes</taxon>
        <taxon>Holocentridae</taxon>
        <taxon>Myripristis</taxon>
    </lineage>
</organism>
<dbReference type="Pfam" id="PF01510">
    <property type="entry name" value="Amidase_2"/>
    <property type="match status" value="1"/>
</dbReference>
<gene>
    <name evidence="8" type="primary">pglyrp5</name>
</gene>
<evidence type="ECO:0000256" key="4">
    <source>
        <dbReference type="ARBA" id="ARBA00022859"/>
    </source>
</evidence>
<dbReference type="Gene3D" id="3.40.80.10">
    <property type="entry name" value="Peptidoglycan recognition protein-like"/>
    <property type="match status" value="1"/>
</dbReference>
<keyword evidence="2" id="KW-0399">Innate immunity</keyword>
<dbReference type="GO" id="GO:0042834">
    <property type="term" value="F:peptidoglycan binding"/>
    <property type="evidence" value="ECO:0007669"/>
    <property type="project" value="InterPro"/>
</dbReference>
<evidence type="ECO:0000256" key="1">
    <source>
        <dbReference type="ARBA" id="ARBA00007553"/>
    </source>
</evidence>
<keyword evidence="9" id="KW-1185">Reference proteome</keyword>
<evidence type="ECO:0000259" key="7">
    <source>
        <dbReference type="SMART" id="SM00701"/>
    </source>
</evidence>
<sequence>MAETVNVVSRQQWGAVAPHYRDTMKDPAKRVVIHHTAITSQKGSKECMAQLVSIQRTHITERKFDDIGYNFLVAQDGTVYEGRGWGVVGAHAKSNNHDSVGIALMGNYNNETPSSEALSSVKKLLQSGVSQKHLKPEFVLLGHKDLGKTECPGEKLYACLKNLT</sequence>
<dbReference type="Ensembl" id="ENSMMDT00005013085.1">
    <property type="protein sequence ID" value="ENSMMDP00005012718.1"/>
    <property type="gene ID" value="ENSMMDG00005006682.1"/>
</dbReference>
<dbReference type="InterPro" id="IPR015510">
    <property type="entry name" value="PGRP"/>
</dbReference>
<evidence type="ECO:0000256" key="5">
    <source>
        <dbReference type="ARBA" id="ARBA00023157"/>
    </source>
</evidence>
<reference evidence="8" key="3">
    <citation type="submission" date="2025-09" db="UniProtKB">
        <authorList>
            <consortium name="Ensembl"/>
        </authorList>
    </citation>
    <scope>IDENTIFICATION</scope>
</reference>
<feature type="domain" description="N-acetylmuramoyl-L-alanine amidase" evidence="6">
    <location>
        <begin position="16"/>
        <end position="153"/>
    </location>
</feature>
<comment type="similarity">
    <text evidence="1">Belongs to the N-acetylmuramoyl-L-alanine amidase 2 family.</text>
</comment>
<reference evidence="8" key="1">
    <citation type="submission" date="2019-06" db="EMBL/GenBank/DDBJ databases">
        <authorList>
            <consortium name="Wellcome Sanger Institute Data Sharing"/>
        </authorList>
    </citation>
    <scope>NUCLEOTIDE SEQUENCE [LARGE SCALE GENOMIC DNA]</scope>
</reference>
<dbReference type="OrthoDB" id="10001926at2759"/>
<evidence type="ECO:0000313" key="9">
    <source>
        <dbReference type="Proteomes" id="UP000472263"/>
    </source>
</evidence>
<evidence type="ECO:0000259" key="6">
    <source>
        <dbReference type="SMART" id="SM00644"/>
    </source>
</evidence>
<dbReference type="GO" id="GO:0009253">
    <property type="term" value="P:peptidoglycan catabolic process"/>
    <property type="evidence" value="ECO:0007669"/>
    <property type="project" value="InterPro"/>
</dbReference>
<dbReference type="Proteomes" id="UP000472263">
    <property type="component" value="Chromosome 13"/>
</dbReference>
<reference evidence="8" key="2">
    <citation type="submission" date="2025-08" db="UniProtKB">
        <authorList>
            <consortium name="Ensembl"/>
        </authorList>
    </citation>
    <scope>IDENTIFICATION</scope>
</reference>
<dbReference type="InterPro" id="IPR006619">
    <property type="entry name" value="PGRP_domain_met/bac"/>
</dbReference>
<dbReference type="InterPro" id="IPR017331">
    <property type="entry name" value="Peptidoglycan_recognition"/>
</dbReference>
<keyword evidence="5" id="KW-1015">Disulfide bond</keyword>
<dbReference type="PANTHER" id="PTHR11022:SF12">
    <property type="entry name" value="PEPTIDOGLYCAN RECOGNITION PROTEIN 3"/>
    <property type="match status" value="1"/>
</dbReference>
<evidence type="ECO:0000256" key="2">
    <source>
        <dbReference type="ARBA" id="ARBA00022588"/>
    </source>
</evidence>
<dbReference type="InterPro" id="IPR002502">
    <property type="entry name" value="Amidase_domain"/>
</dbReference>
<dbReference type="AlphaFoldDB" id="A0A667XF79"/>
<dbReference type="PANTHER" id="PTHR11022">
    <property type="entry name" value="PEPTIDOGLYCAN RECOGNITION PROTEIN"/>
    <property type="match status" value="1"/>
</dbReference>
<keyword evidence="3" id="KW-0732">Signal</keyword>
<dbReference type="SMART" id="SM00701">
    <property type="entry name" value="PGRP"/>
    <property type="match status" value="1"/>
</dbReference>